<gene>
    <name evidence="8" type="ORF">C3942_02815</name>
</gene>
<evidence type="ECO:0000256" key="4">
    <source>
        <dbReference type="ARBA" id="ARBA00022764"/>
    </source>
</evidence>
<dbReference type="InterPro" id="IPR033434">
    <property type="entry name" value="MucB/RseB_N"/>
</dbReference>
<dbReference type="Proteomes" id="UP000238220">
    <property type="component" value="Unassembled WGS sequence"/>
</dbReference>
<dbReference type="Pfam" id="PF03888">
    <property type="entry name" value="MucB_RseB"/>
    <property type="match status" value="1"/>
</dbReference>
<proteinExistence type="inferred from homology"/>
<dbReference type="PIRSF" id="PIRSF005427">
    <property type="entry name" value="RseB"/>
    <property type="match status" value="1"/>
</dbReference>
<dbReference type="OrthoDB" id="7067274at2"/>
<dbReference type="PANTHER" id="PTHR38782">
    <property type="match status" value="1"/>
</dbReference>
<evidence type="ECO:0000313" key="9">
    <source>
        <dbReference type="Proteomes" id="UP000238220"/>
    </source>
</evidence>
<keyword evidence="9" id="KW-1185">Reference proteome</keyword>
<name>A0A2S5TLG7_9GAMM</name>
<evidence type="ECO:0000259" key="6">
    <source>
        <dbReference type="Pfam" id="PF03888"/>
    </source>
</evidence>
<evidence type="ECO:0000256" key="1">
    <source>
        <dbReference type="ARBA" id="ARBA00004418"/>
    </source>
</evidence>
<comment type="similarity">
    <text evidence="2">Belongs to the RseB family.</text>
</comment>
<dbReference type="AlphaFoldDB" id="A0A2S5TLG7"/>
<dbReference type="Gene3D" id="2.50.20.10">
    <property type="entry name" value="Lipoprotein localisation LolA/LolB/LppX"/>
    <property type="match status" value="1"/>
</dbReference>
<keyword evidence="3 5" id="KW-0732">Signal</keyword>
<dbReference type="PANTHER" id="PTHR38782:SF1">
    <property type="entry name" value="SIGMA-E FACTOR REGULATORY PROTEIN RSEB"/>
    <property type="match status" value="1"/>
</dbReference>
<dbReference type="InterPro" id="IPR005588">
    <property type="entry name" value="MucB_RseB"/>
</dbReference>
<feature type="signal peptide" evidence="5">
    <location>
        <begin position="1"/>
        <end position="20"/>
    </location>
</feature>
<reference evidence="8 9" key="1">
    <citation type="submission" date="2018-02" db="EMBL/GenBank/DDBJ databases">
        <title>Genome sequencing of Solimonas sp. HR-BB.</title>
        <authorList>
            <person name="Lee Y."/>
            <person name="Jeon C.O."/>
        </authorList>
    </citation>
    <scope>NUCLEOTIDE SEQUENCE [LARGE SCALE GENOMIC DNA]</scope>
    <source>
        <strain evidence="8 9">HR-BB</strain>
    </source>
</reference>
<comment type="subcellular location">
    <subcellularLocation>
        <location evidence="1">Periplasm</location>
    </subcellularLocation>
</comment>
<comment type="caution">
    <text evidence="8">The sequence shown here is derived from an EMBL/GenBank/DDBJ whole genome shotgun (WGS) entry which is preliminary data.</text>
</comment>
<dbReference type="RefSeq" id="WP_104228800.1">
    <property type="nucleotide sequence ID" value="NZ_PSNW01000001.1"/>
</dbReference>
<dbReference type="InterPro" id="IPR038484">
    <property type="entry name" value="MucB/RseB_C_sf"/>
</dbReference>
<evidence type="ECO:0000256" key="3">
    <source>
        <dbReference type="ARBA" id="ARBA00022729"/>
    </source>
</evidence>
<dbReference type="EMBL" id="PSNW01000001">
    <property type="protein sequence ID" value="PPE75834.1"/>
    <property type="molecule type" value="Genomic_DNA"/>
</dbReference>
<dbReference type="GO" id="GO:0045152">
    <property type="term" value="F:antisigma factor binding"/>
    <property type="evidence" value="ECO:0007669"/>
    <property type="project" value="TreeGrafter"/>
</dbReference>
<evidence type="ECO:0000256" key="2">
    <source>
        <dbReference type="ARBA" id="ARBA00008150"/>
    </source>
</evidence>
<feature type="domain" description="MucB/RseB C-terminal" evidence="7">
    <location>
        <begin position="228"/>
        <end position="322"/>
    </location>
</feature>
<evidence type="ECO:0000259" key="7">
    <source>
        <dbReference type="Pfam" id="PF17188"/>
    </source>
</evidence>
<dbReference type="GO" id="GO:0032885">
    <property type="term" value="P:regulation of polysaccharide biosynthetic process"/>
    <property type="evidence" value="ECO:0007669"/>
    <property type="project" value="TreeGrafter"/>
</dbReference>
<dbReference type="GO" id="GO:0030288">
    <property type="term" value="C:outer membrane-bounded periplasmic space"/>
    <property type="evidence" value="ECO:0007669"/>
    <property type="project" value="TreeGrafter"/>
</dbReference>
<feature type="chain" id="PRO_5015683258" description="Transcriptional regulator" evidence="5">
    <location>
        <begin position="21"/>
        <end position="336"/>
    </location>
</feature>
<protein>
    <recommendedName>
        <fullName evidence="10">Transcriptional regulator</fullName>
    </recommendedName>
</protein>
<dbReference type="CDD" id="cd16327">
    <property type="entry name" value="RseB"/>
    <property type="match status" value="1"/>
</dbReference>
<feature type="domain" description="MucB/RseB N-terminal" evidence="6">
    <location>
        <begin position="23"/>
        <end position="198"/>
    </location>
</feature>
<organism evidence="8 9">
    <name type="scientific">Solimonas fluminis</name>
    <dbReference type="NCBI Taxonomy" id="2086571"/>
    <lineage>
        <taxon>Bacteria</taxon>
        <taxon>Pseudomonadati</taxon>
        <taxon>Pseudomonadota</taxon>
        <taxon>Gammaproteobacteria</taxon>
        <taxon>Nevskiales</taxon>
        <taxon>Nevskiaceae</taxon>
        <taxon>Solimonas</taxon>
    </lineage>
</organism>
<evidence type="ECO:0000256" key="5">
    <source>
        <dbReference type="SAM" id="SignalP"/>
    </source>
</evidence>
<evidence type="ECO:0000313" key="8">
    <source>
        <dbReference type="EMBL" id="PPE75834.1"/>
    </source>
</evidence>
<sequence>MRGRAFLGALALAAAPTAFAADPADFLVRIGEAARNSNYQGVIIYQGDDMLETMRVTHRFKEGTEHERVQSLNGDPREILKENNKVICLLPKDRKLTMNLPTPKALFPALSAERLQQISQVYEFKDLGTARVAGRNCQGLAIAPRDQFRYGYEIWADQQSSVPLKVSLIGRNGSVLEQMMFTEIEFPSSIPDSAFRPQLPPGETRQVVQMIENPPLPQQTGLAAAGNAGLRLDRLPPGYRVAFRELRPLPGGQGQVEHVVLSDGLSAISVFSAMKAAPPGNVQAQSVSQMGTVHAYRRMVGGFHVTVVGEAPQETVRMIGDGAKPAARVEAAAAAP</sequence>
<dbReference type="Pfam" id="PF17188">
    <property type="entry name" value="MucB_RseB_C"/>
    <property type="match status" value="1"/>
</dbReference>
<keyword evidence="4" id="KW-0574">Periplasm</keyword>
<evidence type="ECO:0008006" key="10">
    <source>
        <dbReference type="Google" id="ProtNLM"/>
    </source>
</evidence>
<accession>A0A2S5TLG7</accession>
<dbReference type="InterPro" id="IPR033436">
    <property type="entry name" value="MucB/RseB_C"/>
</dbReference>
<dbReference type="Gene3D" id="3.30.200.100">
    <property type="entry name" value="MucB/RseB, C-terminal domain"/>
    <property type="match status" value="1"/>
</dbReference>